<evidence type="ECO:0000313" key="1">
    <source>
        <dbReference type="EMBL" id="CAG5158220.1"/>
    </source>
</evidence>
<accession>A0A8J2MZL9</accession>
<gene>
    <name evidence="1" type="ORF">ALTATR162_LOCUS5044</name>
</gene>
<dbReference type="AlphaFoldDB" id="A0A8J2MZL9"/>
<dbReference type="RefSeq" id="XP_043168595.1">
    <property type="nucleotide sequence ID" value="XM_043312660.1"/>
</dbReference>
<proteinExistence type="predicted"/>
<comment type="caution">
    <text evidence="1">The sequence shown here is derived from an EMBL/GenBank/DDBJ whole genome shotgun (WGS) entry which is preliminary data.</text>
</comment>
<sequence length="234" mass="26290">MKQQHKSPVAIFEAARFSTHVSDPARMQAELHILALRFARLIDRLTRKDSEKVSTALAGLQLIYEAAEAQSKVRQHLTNDCSTHVVHYLPLHEFLQERLAKISSLAPGIGQVPFIIFDNDDFSALTKSICILLARNEKGISFREPRAKDARHMVNNLDISSIEEYKEAAQKHDWLLWDDLTTIESDIGRDLGTEGKPDVKVKQSSIHFGRENTGSQRGVVHGGIYDPHFPLGMG</sequence>
<evidence type="ECO:0000313" key="2">
    <source>
        <dbReference type="Proteomes" id="UP000676310"/>
    </source>
</evidence>
<reference evidence="1" key="1">
    <citation type="submission" date="2021-05" db="EMBL/GenBank/DDBJ databases">
        <authorList>
            <person name="Stam R."/>
        </authorList>
    </citation>
    <scope>NUCLEOTIDE SEQUENCE</scope>
    <source>
        <strain evidence="1">CS162</strain>
    </source>
</reference>
<protein>
    <submittedName>
        <fullName evidence="1">Uncharacterized protein</fullName>
    </submittedName>
</protein>
<dbReference type="OrthoDB" id="3659405at2759"/>
<dbReference type="EMBL" id="CAJRGZ010000018">
    <property type="protein sequence ID" value="CAG5158220.1"/>
    <property type="molecule type" value="Genomic_DNA"/>
</dbReference>
<name>A0A8J2MZL9_9PLEO</name>
<dbReference type="Proteomes" id="UP000676310">
    <property type="component" value="Unassembled WGS sequence"/>
</dbReference>
<dbReference type="GeneID" id="67016779"/>
<organism evidence="1 2">
    <name type="scientific">Alternaria atra</name>
    <dbReference type="NCBI Taxonomy" id="119953"/>
    <lineage>
        <taxon>Eukaryota</taxon>
        <taxon>Fungi</taxon>
        <taxon>Dikarya</taxon>
        <taxon>Ascomycota</taxon>
        <taxon>Pezizomycotina</taxon>
        <taxon>Dothideomycetes</taxon>
        <taxon>Pleosporomycetidae</taxon>
        <taxon>Pleosporales</taxon>
        <taxon>Pleosporineae</taxon>
        <taxon>Pleosporaceae</taxon>
        <taxon>Alternaria</taxon>
        <taxon>Alternaria sect. Ulocladioides</taxon>
    </lineage>
</organism>
<keyword evidence="2" id="KW-1185">Reference proteome</keyword>